<dbReference type="SUPFAM" id="SSF53850">
    <property type="entry name" value="Periplasmic binding protein-like II"/>
    <property type="match status" value="1"/>
</dbReference>
<dbReference type="InterPro" id="IPR050490">
    <property type="entry name" value="Bact_solute-bd_prot1"/>
</dbReference>
<accession>A0A418T408</accession>
<dbReference type="Proteomes" id="UP000284202">
    <property type="component" value="Unassembled WGS sequence"/>
</dbReference>
<dbReference type="AlphaFoldDB" id="A0A418T408"/>
<keyword evidence="2" id="KW-1185">Reference proteome</keyword>
<protein>
    <submittedName>
        <fullName evidence="1">Extracellular solute-binding protein</fullName>
    </submittedName>
</protein>
<evidence type="ECO:0000313" key="2">
    <source>
        <dbReference type="Proteomes" id="UP000284202"/>
    </source>
</evidence>
<proteinExistence type="predicted"/>
<name>A0A418T408_9RHOB</name>
<dbReference type="Gene3D" id="3.40.190.10">
    <property type="entry name" value="Periplasmic binding protein-like II"/>
    <property type="match status" value="2"/>
</dbReference>
<dbReference type="OrthoDB" id="9811622at2"/>
<evidence type="ECO:0000313" key="1">
    <source>
        <dbReference type="EMBL" id="RJE87860.1"/>
    </source>
</evidence>
<reference evidence="2" key="1">
    <citation type="submission" date="2018-09" db="EMBL/GenBank/DDBJ databases">
        <title>Acidovorax cavernicola nov. sp. isolated from Gruta de las Maravillas (Aracena, Spain).</title>
        <authorList>
            <person name="Jurado V."/>
            <person name="Gutierrez-Patricio S."/>
            <person name="Gonzalez-Pimentel J.L."/>
            <person name="Miller A.Z."/>
            <person name="Laiz L."/>
            <person name="Saiz-Jimenez C."/>
        </authorList>
    </citation>
    <scope>NUCLEOTIDE SEQUENCE [LARGE SCALE GENOMIC DNA]</scope>
    <source>
        <strain evidence="2">1011MAR3C25</strain>
    </source>
</reference>
<dbReference type="RefSeq" id="WP_119745732.1">
    <property type="nucleotide sequence ID" value="NZ_QZCG01000002.1"/>
</dbReference>
<gene>
    <name evidence="1" type="ORF">D3P04_02730</name>
</gene>
<comment type="caution">
    <text evidence="1">The sequence shown here is derived from an EMBL/GenBank/DDBJ whole genome shotgun (WGS) entry which is preliminary data.</text>
</comment>
<dbReference type="EMBL" id="QZCG01000002">
    <property type="protein sequence ID" value="RJE87860.1"/>
    <property type="molecule type" value="Genomic_DNA"/>
</dbReference>
<organism evidence="1 2">
    <name type="scientific">Paracoccus onubensis</name>
    <dbReference type="NCBI Taxonomy" id="1675788"/>
    <lineage>
        <taxon>Bacteria</taxon>
        <taxon>Pseudomonadati</taxon>
        <taxon>Pseudomonadota</taxon>
        <taxon>Alphaproteobacteria</taxon>
        <taxon>Rhodobacterales</taxon>
        <taxon>Paracoccaceae</taxon>
        <taxon>Paracoccus</taxon>
    </lineage>
</organism>
<sequence>MKHRYKGLTWDHPRGYNALAAAAARLSEHDDLAIDWDKQPLEGFESAPIADLCERYDLVVLDHPHVGEAFAQDCLTPIDAILPADALEKVSGAVIGPSLQSYHYEGRLWALPLDAATQVAASRPDQLDATVPTTWPEVLRLSKSGGVALSVSGPHALLSFGSICVALGAFPGLDEGYIGTEPGLEALDILAELYAHIPAAVLNLNPIGILQLMATSDEAAYCPLIYGYVNYAAPDDPEHRPLAFADAPAGPEGIGSTLGGTGLAVSRRTEISEALIRHLLWLMSETAQCDFIPAHDGQPSLRRAWTDKAVNARWGNFYRDTEATLEAAWVRPRFDGYIAFQTAASALLREGFTTRCAHRDLLDHLNRLYRNHRPQAGRPGAAL</sequence>
<dbReference type="PANTHER" id="PTHR43649:SF12">
    <property type="entry name" value="DIACETYLCHITOBIOSE BINDING PROTEIN DASA"/>
    <property type="match status" value="1"/>
</dbReference>
<dbReference type="PANTHER" id="PTHR43649">
    <property type="entry name" value="ARABINOSE-BINDING PROTEIN-RELATED"/>
    <property type="match status" value="1"/>
</dbReference>